<evidence type="ECO:0000313" key="2">
    <source>
        <dbReference type="Proteomes" id="UP000033999"/>
    </source>
</evidence>
<sequence length="51" mass="6054">MRVFVKPDDLDDAGMFNLARQIAQKIEQELQYPGEIKVTMIREKRIVEYAR</sequence>
<dbReference type="AlphaFoldDB" id="A0A0G1PPS9"/>
<dbReference type="Proteomes" id="UP000033999">
    <property type="component" value="Unassembled WGS sequence"/>
</dbReference>
<reference evidence="1 2" key="1">
    <citation type="journal article" date="2015" name="Nature">
        <title>rRNA introns, odd ribosomes, and small enigmatic genomes across a large radiation of phyla.</title>
        <authorList>
            <person name="Brown C.T."/>
            <person name="Hug L.A."/>
            <person name="Thomas B.C."/>
            <person name="Sharon I."/>
            <person name="Castelle C.J."/>
            <person name="Singh A."/>
            <person name="Wilkins M.J."/>
            <person name="Williams K.H."/>
            <person name="Banfield J.F."/>
        </authorList>
    </citation>
    <scope>NUCLEOTIDE SEQUENCE [LARGE SCALE GENOMIC DNA]</scope>
</reference>
<name>A0A0G1PPS9_9BACT</name>
<evidence type="ECO:0000313" key="1">
    <source>
        <dbReference type="EMBL" id="KKU07428.1"/>
    </source>
</evidence>
<gene>
    <name evidence="1" type="ORF">UX10_C0011G0006</name>
</gene>
<accession>A0A0G1PPS9</accession>
<organism evidence="1 2">
    <name type="scientific">Candidatus Magasanikbacteria bacterium GW2011_GWA2_45_39</name>
    <dbReference type="NCBI Taxonomy" id="1619041"/>
    <lineage>
        <taxon>Bacteria</taxon>
        <taxon>Candidatus Magasanikiibacteriota</taxon>
    </lineage>
</organism>
<comment type="caution">
    <text evidence="1">The sequence shown here is derived from an EMBL/GenBank/DDBJ whole genome shotgun (WGS) entry which is preliminary data.</text>
</comment>
<proteinExistence type="predicted"/>
<dbReference type="EMBL" id="LCKX01000011">
    <property type="protein sequence ID" value="KKU07428.1"/>
    <property type="molecule type" value="Genomic_DNA"/>
</dbReference>
<protein>
    <submittedName>
        <fullName evidence="1">Ribonuclease Y</fullName>
    </submittedName>
</protein>